<organism evidence="2 3">
    <name type="scientific">Lacinutrix neustonica</name>
    <dbReference type="NCBI Taxonomy" id="2980107"/>
    <lineage>
        <taxon>Bacteria</taxon>
        <taxon>Pseudomonadati</taxon>
        <taxon>Bacteroidota</taxon>
        <taxon>Flavobacteriia</taxon>
        <taxon>Flavobacteriales</taxon>
        <taxon>Flavobacteriaceae</taxon>
        <taxon>Lacinutrix</taxon>
    </lineage>
</organism>
<dbReference type="RefSeq" id="WP_267676539.1">
    <property type="nucleotide sequence ID" value="NZ_CP113088.1"/>
</dbReference>
<feature type="domain" description="Glycosyltransferase 2-like" evidence="1">
    <location>
        <begin position="4"/>
        <end position="101"/>
    </location>
</feature>
<dbReference type="KEGG" id="lnu:N7U66_19185"/>
<dbReference type="InterPro" id="IPR029044">
    <property type="entry name" value="Nucleotide-diphossugar_trans"/>
</dbReference>
<dbReference type="SUPFAM" id="SSF53448">
    <property type="entry name" value="Nucleotide-diphospho-sugar transferases"/>
    <property type="match status" value="1"/>
</dbReference>
<protein>
    <submittedName>
        <fullName evidence="2">Glycosyltransferase</fullName>
        <ecNumber evidence="2">2.4.-.-</ecNumber>
    </submittedName>
</protein>
<dbReference type="GO" id="GO:0016757">
    <property type="term" value="F:glycosyltransferase activity"/>
    <property type="evidence" value="ECO:0007669"/>
    <property type="project" value="UniProtKB-KW"/>
</dbReference>
<keyword evidence="3" id="KW-1185">Reference proteome</keyword>
<keyword evidence="2" id="KW-0328">Glycosyltransferase</keyword>
<gene>
    <name evidence="2" type="ORF">N7U66_19185</name>
</gene>
<dbReference type="Pfam" id="PF00535">
    <property type="entry name" value="Glycos_transf_2"/>
    <property type="match status" value="1"/>
</dbReference>
<evidence type="ECO:0000313" key="2">
    <source>
        <dbReference type="EMBL" id="WAC01941.1"/>
    </source>
</evidence>
<dbReference type="EMBL" id="CP113088">
    <property type="protein sequence ID" value="WAC01941.1"/>
    <property type="molecule type" value="Genomic_DNA"/>
</dbReference>
<dbReference type="EC" id="2.4.-.-" evidence="2"/>
<dbReference type="Proteomes" id="UP001164705">
    <property type="component" value="Chromosome"/>
</dbReference>
<name>A0A9E8SDC2_9FLAO</name>
<dbReference type="InterPro" id="IPR001173">
    <property type="entry name" value="Glyco_trans_2-like"/>
</dbReference>
<sequence length="109" mass="12436">MITIILTYRDRNINILKNCLATLANQVTKNFDVILVDYGSTSNYKNELCVLIDAYSFVKLIRCETEQQLWCKSRAINIALKTIESPYCFIGDVDMLYHPGVYYGIRAGG</sequence>
<dbReference type="Gene3D" id="3.90.550.10">
    <property type="entry name" value="Spore Coat Polysaccharide Biosynthesis Protein SpsA, Chain A"/>
    <property type="match status" value="1"/>
</dbReference>
<evidence type="ECO:0000259" key="1">
    <source>
        <dbReference type="Pfam" id="PF00535"/>
    </source>
</evidence>
<dbReference type="AlphaFoldDB" id="A0A9E8SDC2"/>
<evidence type="ECO:0000313" key="3">
    <source>
        <dbReference type="Proteomes" id="UP001164705"/>
    </source>
</evidence>
<accession>A0A9E8SDC2</accession>
<reference evidence="2" key="1">
    <citation type="submission" date="2022-11" db="EMBL/GenBank/DDBJ databases">
        <title>Lacinutrix neustonica HL-RS19T sp. nov., isolated from the surface microlayer sample of brackish Lake Shihwa.</title>
        <authorList>
            <person name="Choi J.Y."/>
            <person name="Hwang C.Y."/>
        </authorList>
    </citation>
    <scope>NUCLEOTIDE SEQUENCE</scope>
    <source>
        <strain evidence="2">HL-RS19</strain>
    </source>
</reference>
<keyword evidence="2" id="KW-0808">Transferase</keyword>
<proteinExistence type="predicted"/>